<dbReference type="AlphaFoldDB" id="A0A8S9RGR0"/>
<accession>A0A8S9RGR0</accession>
<gene>
    <name evidence="2" type="ORF">F2Q69_00059656</name>
</gene>
<reference evidence="2" key="1">
    <citation type="submission" date="2019-12" db="EMBL/GenBank/DDBJ databases">
        <title>Genome sequencing and annotation of Brassica cretica.</title>
        <authorList>
            <person name="Studholme D.J."/>
            <person name="Sarris P."/>
        </authorList>
    </citation>
    <scope>NUCLEOTIDE SEQUENCE</scope>
    <source>
        <strain evidence="2">PFS-109/04</strain>
        <tissue evidence="2">Leaf</tissue>
    </source>
</reference>
<evidence type="ECO:0000256" key="1">
    <source>
        <dbReference type="SAM" id="MobiDB-lite"/>
    </source>
</evidence>
<protein>
    <submittedName>
        <fullName evidence="2">Uncharacterized protein</fullName>
    </submittedName>
</protein>
<feature type="region of interest" description="Disordered" evidence="1">
    <location>
        <begin position="55"/>
        <end position="95"/>
    </location>
</feature>
<proteinExistence type="predicted"/>
<organism evidence="2 3">
    <name type="scientific">Brassica cretica</name>
    <name type="common">Mustard</name>
    <dbReference type="NCBI Taxonomy" id="69181"/>
    <lineage>
        <taxon>Eukaryota</taxon>
        <taxon>Viridiplantae</taxon>
        <taxon>Streptophyta</taxon>
        <taxon>Embryophyta</taxon>
        <taxon>Tracheophyta</taxon>
        <taxon>Spermatophyta</taxon>
        <taxon>Magnoliopsida</taxon>
        <taxon>eudicotyledons</taxon>
        <taxon>Gunneridae</taxon>
        <taxon>Pentapetalae</taxon>
        <taxon>rosids</taxon>
        <taxon>malvids</taxon>
        <taxon>Brassicales</taxon>
        <taxon>Brassicaceae</taxon>
        <taxon>Brassiceae</taxon>
        <taxon>Brassica</taxon>
    </lineage>
</organism>
<dbReference type="Proteomes" id="UP000712600">
    <property type="component" value="Unassembled WGS sequence"/>
</dbReference>
<feature type="compositionally biased region" description="Polar residues" evidence="1">
    <location>
        <begin position="56"/>
        <end position="95"/>
    </location>
</feature>
<comment type="caution">
    <text evidence="2">The sequence shown here is derived from an EMBL/GenBank/DDBJ whole genome shotgun (WGS) entry which is preliminary data.</text>
</comment>
<dbReference type="EMBL" id="QGKX02000095">
    <property type="protein sequence ID" value="KAF3572130.1"/>
    <property type="molecule type" value="Genomic_DNA"/>
</dbReference>
<evidence type="ECO:0000313" key="3">
    <source>
        <dbReference type="Proteomes" id="UP000712600"/>
    </source>
</evidence>
<name>A0A8S9RGR0_BRACR</name>
<evidence type="ECO:0000313" key="2">
    <source>
        <dbReference type="EMBL" id="KAF3572130.1"/>
    </source>
</evidence>
<sequence>MHQHNARRKHHNNNACYYTSRRLSTRRVRPTQLYALSNSTTRLDSILDSIQHKTQHTNGAPATTSFGSHTTHRTPSFEHSQIQTHKSHSWKTSFSGKRPYSESGLHRHVALVHGRDPLHAKSGRGSLIRLTHT</sequence>